<gene>
    <name evidence="1" type="ORF">PECAL_3P11670</name>
</gene>
<dbReference type="EMBL" id="CAKKNE010000003">
    <property type="protein sequence ID" value="CAH0371236.1"/>
    <property type="molecule type" value="Genomic_DNA"/>
</dbReference>
<accession>A0A8J2SND9</accession>
<reference evidence="1" key="1">
    <citation type="submission" date="2021-11" db="EMBL/GenBank/DDBJ databases">
        <authorList>
            <consortium name="Genoscope - CEA"/>
            <person name="William W."/>
        </authorList>
    </citation>
    <scope>NUCLEOTIDE SEQUENCE</scope>
</reference>
<name>A0A8J2SND9_9STRA</name>
<proteinExistence type="predicted"/>
<comment type="caution">
    <text evidence="1">The sequence shown here is derived from an EMBL/GenBank/DDBJ whole genome shotgun (WGS) entry which is preliminary data.</text>
</comment>
<keyword evidence="2" id="KW-1185">Reference proteome</keyword>
<evidence type="ECO:0000313" key="2">
    <source>
        <dbReference type="Proteomes" id="UP000789595"/>
    </source>
</evidence>
<sequence length="372" mass="41794">MAKLKVRKATLPWLFVGLSCIALIVLHQSTSQLTDRDAHYKEELQRLRALAGTQVTTHATTRPPAPAAAAAFVNRATTPPATTTKKLWLAVGLPTVPRLNDEDYLGTTLNAFARELFPAESMLAGAVGVFVVNVHGAGHKRFDEAKERFSTNPAFRFSEKAEDPALTANRVDPPHVAGNANRPGWRVRKQTRDVASVLRIVHDQARYFVFGEDDMALCDHGFRAMAYIIERASRFYPDWLAIRASFGMNGIFLKDADLLPFADYLEEHQARRPPDHLVVEWFAGERDQSKTYKNNRPHLGFRWNIFSHLGTKSTLGSRTKRMPGCFEMLTTPVVFPVEAFLKTKCPRQDFTPCEAMKGHPMLDWGSARGVYQ</sequence>
<organism evidence="1 2">
    <name type="scientific">Pelagomonas calceolata</name>
    <dbReference type="NCBI Taxonomy" id="35677"/>
    <lineage>
        <taxon>Eukaryota</taxon>
        <taxon>Sar</taxon>
        <taxon>Stramenopiles</taxon>
        <taxon>Ochrophyta</taxon>
        <taxon>Pelagophyceae</taxon>
        <taxon>Pelagomonadales</taxon>
        <taxon>Pelagomonadaceae</taxon>
        <taxon>Pelagomonas</taxon>
    </lineage>
</organism>
<evidence type="ECO:0000313" key="1">
    <source>
        <dbReference type="EMBL" id="CAH0371236.1"/>
    </source>
</evidence>
<dbReference type="Proteomes" id="UP000789595">
    <property type="component" value="Unassembled WGS sequence"/>
</dbReference>
<dbReference type="AlphaFoldDB" id="A0A8J2SND9"/>
<dbReference type="PROSITE" id="PS51257">
    <property type="entry name" value="PROKAR_LIPOPROTEIN"/>
    <property type="match status" value="1"/>
</dbReference>
<protein>
    <submittedName>
        <fullName evidence="1">Uncharacterized protein</fullName>
    </submittedName>
</protein>
<dbReference type="OrthoDB" id="2016523at2759"/>